<protein>
    <recommendedName>
        <fullName evidence="3">HEAT repeat domain-containing protein</fullName>
    </recommendedName>
</protein>
<organism evidence="1 2">
    <name type="scientific">Anabaena cylindrica (strain ATCC 27899 / PCC 7122)</name>
    <dbReference type="NCBI Taxonomy" id="272123"/>
    <lineage>
        <taxon>Bacteria</taxon>
        <taxon>Bacillati</taxon>
        <taxon>Cyanobacteriota</taxon>
        <taxon>Cyanophyceae</taxon>
        <taxon>Nostocales</taxon>
        <taxon>Nostocaceae</taxon>
        <taxon>Anabaena</taxon>
    </lineage>
</organism>
<dbReference type="HOGENOM" id="CLU_1187953_0_0_3"/>
<evidence type="ECO:0000313" key="1">
    <source>
        <dbReference type="EMBL" id="AFZ60376.1"/>
    </source>
</evidence>
<accession>K9ZME8</accession>
<gene>
    <name evidence="1" type="ordered locus">Anacy_5036</name>
</gene>
<dbReference type="KEGG" id="acy:Anacy_5036"/>
<sequence>MNTKKYASASQIEEEKLYKENKFLNDINGSFYSKIQVNKDVKAKKNNPQPNIDRERNYYAGEFIGLILIKDYFQEHPNKRKALAKNVAQYITSTDTVLEVLDLGTSRKIREGFDATVMLLAECGNVIISTLNHLHKPDLDNKDLLVLEEKWEILITSIACTSNIPVQKRFNAIVKLIPDSNRRSVKAAIIDALLIMEDEIDIQAIKSQLEYFLSDSEHDEYVKEYAKEALEDM</sequence>
<dbReference type="OrthoDB" id="583794at2"/>
<dbReference type="EMBL" id="CP003659">
    <property type="protein sequence ID" value="AFZ60376.1"/>
    <property type="molecule type" value="Genomic_DNA"/>
</dbReference>
<dbReference type="eggNOG" id="ENOG502ZD1J">
    <property type="taxonomic scope" value="Bacteria"/>
</dbReference>
<evidence type="ECO:0000313" key="2">
    <source>
        <dbReference type="Proteomes" id="UP000010474"/>
    </source>
</evidence>
<proteinExistence type="predicted"/>
<dbReference type="PATRIC" id="fig|272123.3.peg.5461"/>
<dbReference type="STRING" id="272123.Anacy_5036"/>
<dbReference type="Proteomes" id="UP000010474">
    <property type="component" value="Chromosome"/>
</dbReference>
<reference evidence="2" key="1">
    <citation type="journal article" date="2013" name="Proc. Natl. Acad. Sci. U.S.A.">
        <title>Improving the coverage of the cyanobacterial phylum using diversity-driven genome sequencing.</title>
        <authorList>
            <person name="Shih P.M."/>
            <person name="Wu D."/>
            <person name="Latifi A."/>
            <person name="Axen S.D."/>
            <person name="Fewer D.P."/>
            <person name="Talla E."/>
            <person name="Calteau A."/>
            <person name="Cai F."/>
            <person name="Tandeau de Marsac N."/>
            <person name="Rippka R."/>
            <person name="Herdman M."/>
            <person name="Sivonen K."/>
            <person name="Coursin T."/>
            <person name="Laurent T."/>
            <person name="Goodwin L."/>
            <person name="Nolan M."/>
            <person name="Davenport K.W."/>
            <person name="Han C.S."/>
            <person name="Rubin E.M."/>
            <person name="Eisen J.A."/>
            <person name="Woyke T."/>
            <person name="Gugger M."/>
            <person name="Kerfeld C.A."/>
        </authorList>
    </citation>
    <scope>NUCLEOTIDE SEQUENCE [LARGE SCALE GENOMIC DNA]</scope>
    <source>
        <strain evidence="2">ATCC 27899 / PCC 7122</strain>
    </source>
</reference>
<dbReference type="RefSeq" id="WP_015216992.1">
    <property type="nucleotide sequence ID" value="NC_019771.1"/>
</dbReference>
<name>K9ZME8_ANACC</name>
<dbReference type="AlphaFoldDB" id="K9ZME8"/>
<evidence type="ECO:0008006" key="3">
    <source>
        <dbReference type="Google" id="ProtNLM"/>
    </source>
</evidence>
<keyword evidence="2" id="KW-1185">Reference proteome</keyword>